<dbReference type="InterPro" id="IPR032675">
    <property type="entry name" value="LRR_dom_sf"/>
</dbReference>
<dbReference type="GO" id="GO:0016020">
    <property type="term" value="C:membrane"/>
    <property type="evidence" value="ECO:0007669"/>
    <property type="project" value="UniProtKB-SubCell"/>
</dbReference>
<dbReference type="PANTHER" id="PTHR48061:SF48">
    <property type="entry name" value="OS01G0162500 PROTEIN"/>
    <property type="match status" value="1"/>
</dbReference>
<organism evidence="7 8">
    <name type="scientific">Triticum urartu</name>
    <name type="common">Red wild einkorn</name>
    <name type="synonym">Crithodium urartu</name>
    <dbReference type="NCBI Taxonomy" id="4572"/>
    <lineage>
        <taxon>Eukaryota</taxon>
        <taxon>Viridiplantae</taxon>
        <taxon>Streptophyta</taxon>
        <taxon>Embryophyta</taxon>
        <taxon>Tracheophyta</taxon>
        <taxon>Spermatophyta</taxon>
        <taxon>Magnoliopsida</taxon>
        <taxon>Liliopsida</taxon>
        <taxon>Poales</taxon>
        <taxon>Poaceae</taxon>
        <taxon>BOP clade</taxon>
        <taxon>Pooideae</taxon>
        <taxon>Triticodae</taxon>
        <taxon>Triticeae</taxon>
        <taxon>Triticinae</taxon>
        <taxon>Triticum</taxon>
    </lineage>
</organism>
<reference evidence="7" key="2">
    <citation type="submission" date="2022-06" db="UniProtKB">
        <authorList>
            <consortium name="EnsemblPlants"/>
        </authorList>
    </citation>
    <scope>IDENTIFICATION</scope>
</reference>
<dbReference type="Gene3D" id="3.80.10.10">
    <property type="entry name" value="Ribonuclease Inhibitor"/>
    <property type="match status" value="1"/>
</dbReference>
<evidence type="ECO:0000256" key="4">
    <source>
        <dbReference type="ARBA" id="ARBA00022989"/>
    </source>
</evidence>
<evidence type="ECO:0000313" key="7">
    <source>
        <dbReference type="EnsemblPlants" id="TuG1812S0001550600.01.T01.s_cds15476"/>
    </source>
</evidence>
<sequence length="208" mass="23468">MFEGIIHLPQYSGEMLDYSSNCFSSMPINISTQLEDTFYFKAARNHLSGNIPPSFCSIKLEILDLSYNNLNGSIPSCLMEDNNALQVLNLKENQLYGQLPHNVNESCMFEALDLSGNRIEGQLPRSLASCKYMEVLDIRHNQISDSLPCCMAALPRFEVLILKSNKILGQLSPSVFLDKEDDPRPLHLGDAYGHFIDYSRGPYKVLQQ</sequence>
<accession>A0A8R7VH89</accession>
<keyword evidence="8" id="KW-1185">Reference proteome</keyword>
<reference evidence="8" key="1">
    <citation type="journal article" date="2013" name="Nature">
        <title>Draft genome of the wheat A-genome progenitor Triticum urartu.</title>
        <authorList>
            <person name="Ling H.Q."/>
            <person name="Zhao S."/>
            <person name="Liu D."/>
            <person name="Wang J."/>
            <person name="Sun H."/>
            <person name="Zhang C."/>
            <person name="Fan H."/>
            <person name="Li D."/>
            <person name="Dong L."/>
            <person name="Tao Y."/>
            <person name="Gao C."/>
            <person name="Wu H."/>
            <person name="Li Y."/>
            <person name="Cui Y."/>
            <person name="Guo X."/>
            <person name="Zheng S."/>
            <person name="Wang B."/>
            <person name="Yu K."/>
            <person name="Liang Q."/>
            <person name="Yang W."/>
            <person name="Lou X."/>
            <person name="Chen J."/>
            <person name="Feng M."/>
            <person name="Jian J."/>
            <person name="Zhang X."/>
            <person name="Luo G."/>
            <person name="Jiang Y."/>
            <person name="Liu J."/>
            <person name="Wang Z."/>
            <person name="Sha Y."/>
            <person name="Zhang B."/>
            <person name="Wu H."/>
            <person name="Tang D."/>
            <person name="Shen Q."/>
            <person name="Xue P."/>
            <person name="Zou S."/>
            <person name="Wang X."/>
            <person name="Liu X."/>
            <person name="Wang F."/>
            <person name="Yang Y."/>
            <person name="An X."/>
            <person name="Dong Z."/>
            <person name="Zhang K."/>
            <person name="Zhang X."/>
            <person name="Luo M.C."/>
            <person name="Dvorak J."/>
            <person name="Tong Y."/>
            <person name="Wang J."/>
            <person name="Yang H."/>
            <person name="Li Z."/>
            <person name="Wang D."/>
            <person name="Zhang A."/>
            <person name="Wang J."/>
        </authorList>
    </citation>
    <scope>NUCLEOTIDE SEQUENCE</scope>
    <source>
        <strain evidence="8">cv. G1812</strain>
    </source>
</reference>
<evidence type="ECO:0000256" key="2">
    <source>
        <dbReference type="ARBA" id="ARBA00022692"/>
    </source>
</evidence>
<name>A0A8R7VH89_TRIUA</name>
<evidence type="ECO:0000256" key="6">
    <source>
        <dbReference type="ARBA" id="ARBA00023180"/>
    </source>
</evidence>
<evidence type="ECO:0000313" key="8">
    <source>
        <dbReference type="Proteomes" id="UP000015106"/>
    </source>
</evidence>
<keyword evidence="5" id="KW-0472">Membrane</keyword>
<keyword evidence="3" id="KW-0732">Signal</keyword>
<dbReference type="InterPro" id="IPR046956">
    <property type="entry name" value="RLP23-like"/>
</dbReference>
<dbReference type="EnsemblPlants" id="TuG1812S0001550600.01.T01">
    <property type="protein sequence ID" value="TuG1812S0001550600.01.T01.s_cds15476"/>
    <property type="gene ID" value="TuG1812S0001550600.01"/>
</dbReference>
<dbReference type="Proteomes" id="UP000015106">
    <property type="component" value="Unassembled WGS sequence"/>
</dbReference>
<keyword evidence="6" id="KW-0325">Glycoprotein</keyword>
<keyword evidence="4" id="KW-1133">Transmembrane helix</keyword>
<dbReference type="Gramene" id="TuG1812S0001550600.01.T01">
    <property type="protein sequence ID" value="TuG1812S0001550600.01.T01.s_cds15476"/>
    <property type="gene ID" value="TuG1812S0001550600.01"/>
</dbReference>
<evidence type="ECO:0000256" key="3">
    <source>
        <dbReference type="ARBA" id="ARBA00022729"/>
    </source>
</evidence>
<evidence type="ECO:0000256" key="5">
    <source>
        <dbReference type="ARBA" id="ARBA00023136"/>
    </source>
</evidence>
<protein>
    <submittedName>
        <fullName evidence="7">Uncharacterized protein</fullName>
    </submittedName>
</protein>
<dbReference type="InterPro" id="IPR001611">
    <property type="entry name" value="Leu-rich_rpt"/>
</dbReference>
<evidence type="ECO:0000256" key="1">
    <source>
        <dbReference type="ARBA" id="ARBA00004479"/>
    </source>
</evidence>
<dbReference type="AlphaFoldDB" id="A0A8R7VH89"/>
<keyword evidence="2" id="KW-0812">Transmembrane</keyword>
<comment type="subcellular location">
    <subcellularLocation>
        <location evidence="1">Membrane</location>
        <topology evidence="1">Single-pass type I membrane protein</topology>
    </subcellularLocation>
</comment>
<dbReference type="PANTHER" id="PTHR48061">
    <property type="entry name" value="LEUCINE-RICH REPEAT RECEPTOR PROTEIN KINASE EMS1-LIKE-RELATED"/>
    <property type="match status" value="1"/>
</dbReference>
<proteinExistence type="predicted"/>
<dbReference type="SUPFAM" id="SSF52058">
    <property type="entry name" value="L domain-like"/>
    <property type="match status" value="1"/>
</dbReference>
<dbReference type="Pfam" id="PF00560">
    <property type="entry name" value="LRR_1"/>
    <property type="match status" value="3"/>
</dbReference>